<accession>A0A1M6XWI4</accession>
<dbReference type="Proteomes" id="UP000183975">
    <property type="component" value="Unassembled WGS sequence"/>
</dbReference>
<proteinExistence type="predicted"/>
<dbReference type="RefSeq" id="WP_072852920.1">
    <property type="nucleotide sequence ID" value="NZ_FRAH01000067.1"/>
</dbReference>
<sequence>MKEIKSFSFRYGRNDGYMAWYRLDNEKGVNVGIDLYDGEERSLRCESAQELAVELAKLLEEQNAAAWDGFYDIETCICAGDSWVFHAYGKEGEEIHAMGHSKHPEGFAEMKQALDDFFGKIYQEYQA</sequence>
<evidence type="ECO:0000313" key="2">
    <source>
        <dbReference type="Proteomes" id="UP000183975"/>
    </source>
</evidence>
<gene>
    <name evidence="1" type="ORF">SAMN02745138_02875</name>
</gene>
<keyword evidence="2" id="KW-1185">Reference proteome</keyword>
<reference evidence="1 2" key="1">
    <citation type="submission" date="2016-11" db="EMBL/GenBank/DDBJ databases">
        <authorList>
            <person name="Jaros S."/>
            <person name="Januszkiewicz K."/>
            <person name="Wedrychowicz H."/>
        </authorList>
    </citation>
    <scope>NUCLEOTIDE SEQUENCE [LARGE SCALE GENOMIC DNA]</scope>
    <source>
        <strain evidence="1 2">DSM 14214</strain>
    </source>
</reference>
<evidence type="ECO:0000313" key="1">
    <source>
        <dbReference type="EMBL" id="SHL10382.1"/>
    </source>
</evidence>
<name>A0A1M6XWI4_9FIRM</name>
<dbReference type="EMBL" id="FRAH01000067">
    <property type="protein sequence ID" value="SHL10382.1"/>
    <property type="molecule type" value="Genomic_DNA"/>
</dbReference>
<organism evidence="1 2">
    <name type="scientific">Anaerotignum lactatifermentans DSM 14214</name>
    <dbReference type="NCBI Taxonomy" id="1121323"/>
    <lineage>
        <taxon>Bacteria</taxon>
        <taxon>Bacillati</taxon>
        <taxon>Bacillota</taxon>
        <taxon>Clostridia</taxon>
        <taxon>Lachnospirales</taxon>
        <taxon>Anaerotignaceae</taxon>
        <taxon>Anaerotignum</taxon>
    </lineage>
</organism>
<dbReference type="OrthoDB" id="2112320at2"/>
<protein>
    <submittedName>
        <fullName evidence="1">Uncharacterized protein</fullName>
    </submittedName>
</protein>
<dbReference type="AlphaFoldDB" id="A0A1M6XWI4"/>